<accession>A0AAU1UJL8</accession>
<evidence type="ECO:0000256" key="1">
    <source>
        <dbReference type="SAM" id="MobiDB-lite"/>
    </source>
</evidence>
<reference evidence="2" key="1">
    <citation type="submission" date="2022-10" db="EMBL/GenBank/DDBJ databases">
        <title>The complete genomes of actinobacterial strains from the NBC collection.</title>
        <authorList>
            <person name="Joergensen T.S."/>
            <person name="Alvarez Arevalo M."/>
            <person name="Sterndorff E.B."/>
            <person name="Faurdal D."/>
            <person name="Vuksanovic O."/>
            <person name="Mourched A.-S."/>
            <person name="Charusanti P."/>
            <person name="Shaw S."/>
            <person name="Blin K."/>
            <person name="Weber T."/>
        </authorList>
    </citation>
    <scope>NUCLEOTIDE SEQUENCE</scope>
    <source>
        <strain evidence="2">NBC_00119</strain>
    </source>
</reference>
<name>A0AAU1UJL8_9ACTN</name>
<proteinExistence type="predicted"/>
<evidence type="ECO:0000313" key="2">
    <source>
        <dbReference type="EMBL" id="WTS17390.1"/>
    </source>
</evidence>
<protein>
    <submittedName>
        <fullName evidence="2">Uncharacterized protein</fullName>
    </submittedName>
</protein>
<feature type="compositionally biased region" description="Low complexity" evidence="1">
    <location>
        <begin position="20"/>
        <end position="37"/>
    </location>
</feature>
<dbReference type="EMBL" id="CP108195">
    <property type="protein sequence ID" value="WTS17390.1"/>
    <property type="molecule type" value="Genomic_DNA"/>
</dbReference>
<dbReference type="AlphaFoldDB" id="A0AAU1UJL8"/>
<gene>
    <name evidence="2" type="ORF">OHU69_43965</name>
</gene>
<feature type="region of interest" description="Disordered" evidence="1">
    <location>
        <begin position="1"/>
        <end position="73"/>
    </location>
</feature>
<organism evidence="2">
    <name type="scientific">Streptomyces sp. NBC_00119</name>
    <dbReference type="NCBI Taxonomy" id="2975659"/>
    <lineage>
        <taxon>Bacteria</taxon>
        <taxon>Bacillati</taxon>
        <taxon>Actinomycetota</taxon>
        <taxon>Actinomycetes</taxon>
        <taxon>Kitasatosporales</taxon>
        <taxon>Streptomycetaceae</taxon>
        <taxon>Streptomyces</taxon>
    </lineage>
</organism>
<sequence length="73" mass="7735">MSHSRRPLGTGPSLDEATEPARAARGRTAAERAGAAPQPFDPEPSSADDAEPTDSGRRRLGVGPRWRNDDPDA</sequence>